<dbReference type="OrthoDB" id="9810664at2"/>
<dbReference type="Gene3D" id="1.20.1290.10">
    <property type="entry name" value="AhpD-like"/>
    <property type="match status" value="1"/>
</dbReference>
<organism evidence="2 3">
    <name type="scientific">Magnetospirillum moscoviense</name>
    <dbReference type="NCBI Taxonomy" id="1437059"/>
    <lineage>
        <taxon>Bacteria</taxon>
        <taxon>Pseudomonadati</taxon>
        <taxon>Pseudomonadota</taxon>
        <taxon>Alphaproteobacteria</taxon>
        <taxon>Rhodospirillales</taxon>
        <taxon>Rhodospirillaceae</taxon>
        <taxon>Magnetospirillum</taxon>
    </lineage>
</organism>
<dbReference type="InterPro" id="IPR029032">
    <property type="entry name" value="AhpD-like"/>
</dbReference>
<dbReference type="Proteomes" id="UP000078543">
    <property type="component" value="Unassembled WGS sequence"/>
</dbReference>
<gene>
    <name evidence="2" type="ORF">A6A05_12505</name>
</gene>
<accession>A0A178MNW1</accession>
<evidence type="ECO:0000259" key="1">
    <source>
        <dbReference type="Pfam" id="PF02627"/>
    </source>
</evidence>
<dbReference type="GO" id="GO:0051920">
    <property type="term" value="F:peroxiredoxin activity"/>
    <property type="evidence" value="ECO:0007669"/>
    <property type="project" value="InterPro"/>
</dbReference>
<dbReference type="InterPro" id="IPR004675">
    <property type="entry name" value="AhpD_core"/>
</dbReference>
<dbReference type="NCBIfam" id="TIGR01926">
    <property type="entry name" value="peroxid_rel"/>
    <property type="match status" value="1"/>
</dbReference>
<keyword evidence="2" id="KW-0575">Peroxidase</keyword>
<protein>
    <submittedName>
        <fullName evidence="2">Alkylhydroperoxidase</fullName>
    </submittedName>
</protein>
<dbReference type="AlphaFoldDB" id="A0A178MNW1"/>
<dbReference type="EMBL" id="LWQU01000139">
    <property type="protein sequence ID" value="OAN50480.1"/>
    <property type="molecule type" value="Genomic_DNA"/>
</dbReference>
<dbReference type="InterPro" id="IPR003779">
    <property type="entry name" value="CMD-like"/>
</dbReference>
<reference evidence="2 3" key="1">
    <citation type="submission" date="2016-04" db="EMBL/GenBank/DDBJ databases">
        <title>Draft genome sequence of freshwater magnetotactic bacteria Magnetospirillum marisnigri SP-1 and Magnetospirillum moscoviense BB-1.</title>
        <authorList>
            <person name="Koziaeva V."/>
            <person name="Dziuba M.V."/>
            <person name="Ivanov T.M."/>
            <person name="Kuznetsov B."/>
            <person name="Grouzdev D.S."/>
        </authorList>
    </citation>
    <scope>NUCLEOTIDE SEQUENCE [LARGE SCALE GENOMIC DNA]</scope>
    <source>
        <strain evidence="2 3">BB-1</strain>
    </source>
</reference>
<dbReference type="Gene3D" id="1.20.5.810">
    <property type="entry name" value="AhpD-like"/>
    <property type="match status" value="1"/>
</dbReference>
<dbReference type="InterPro" id="IPR010195">
    <property type="entry name" value="Uncharacterised_peroxidase-rel"/>
</dbReference>
<sequence length="190" mass="21389">MPQPDHIVRVALPDPAAYDADTQKYFAKCEEKLGLVPNVLTAFTGRPAKLGTFSRFYNELMLGESGLSKLDREMIAVIVSSANRCYYCLVAHGQAVRALSGDPELGEMMVMNYRVAELDARTRAMLDFAWKLTETPREVGEPDRDGLRTVGFSDDDIFDICDVVGFFNYTNRLAHGLDMIPNREYHAKDR</sequence>
<comment type="caution">
    <text evidence="2">The sequence shown here is derived from an EMBL/GenBank/DDBJ whole genome shotgun (WGS) entry which is preliminary data.</text>
</comment>
<name>A0A178MNW1_9PROT</name>
<evidence type="ECO:0000313" key="3">
    <source>
        <dbReference type="Proteomes" id="UP000078543"/>
    </source>
</evidence>
<dbReference type="SUPFAM" id="SSF69118">
    <property type="entry name" value="AhpD-like"/>
    <property type="match status" value="1"/>
</dbReference>
<dbReference type="NCBIfam" id="TIGR00778">
    <property type="entry name" value="ahpD_dom"/>
    <property type="match status" value="1"/>
</dbReference>
<dbReference type="PANTHER" id="PTHR35446:SF2">
    <property type="entry name" value="CARBOXYMUCONOLACTONE DECARBOXYLASE-LIKE DOMAIN-CONTAINING PROTEIN"/>
    <property type="match status" value="1"/>
</dbReference>
<dbReference type="PANTHER" id="PTHR35446">
    <property type="entry name" value="SI:CH211-175M2.5"/>
    <property type="match status" value="1"/>
</dbReference>
<feature type="domain" description="Carboxymuconolactone decarboxylase-like" evidence="1">
    <location>
        <begin position="52"/>
        <end position="103"/>
    </location>
</feature>
<keyword evidence="3" id="KW-1185">Reference proteome</keyword>
<keyword evidence="2" id="KW-0560">Oxidoreductase</keyword>
<dbReference type="RefSeq" id="WP_068500407.1">
    <property type="nucleotide sequence ID" value="NZ_LWQU01000139.1"/>
</dbReference>
<dbReference type="STRING" id="1437059.A6A05_12505"/>
<dbReference type="Pfam" id="PF02627">
    <property type="entry name" value="CMD"/>
    <property type="match status" value="1"/>
</dbReference>
<proteinExistence type="predicted"/>
<evidence type="ECO:0000313" key="2">
    <source>
        <dbReference type="EMBL" id="OAN50480.1"/>
    </source>
</evidence>